<evidence type="ECO:0000313" key="9">
    <source>
        <dbReference type="EMBL" id="ORL66218.1"/>
    </source>
</evidence>
<evidence type="ECO:0000256" key="4">
    <source>
        <dbReference type="ARBA" id="ARBA00022692"/>
    </source>
</evidence>
<dbReference type="EMBL" id="NBWC01000007">
    <property type="protein sequence ID" value="ORL66218.1"/>
    <property type="molecule type" value="Genomic_DNA"/>
</dbReference>
<organism evidence="9 10">
    <name type="scientific">Pseudomonas putida</name>
    <name type="common">Arthrobacter siderocapsulatus</name>
    <dbReference type="NCBI Taxonomy" id="303"/>
    <lineage>
        <taxon>Bacteria</taxon>
        <taxon>Pseudomonadati</taxon>
        <taxon>Pseudomonadota</taxon>
        <taxon>Gammaproteobacteria</taxon>
        <taxon>Pseudomonadales</taxon>
        <taxon>Pseudomonadaceae</taxon>
        <taxon>Pseudomonas</taxon>
    </lineage>
</organism>
<feature type="transmembrane region" description="Helical" evidence="7">
    <location>
        <begin position="20"/>
        <end position="41"/>
    </location>
</feature>
<gene>
    <name evidence="9" type="ORF">B7H17_05550</name>
</gene>
<evidence type="ECO:0000256" key="6">
    <source>
        <dbReference type="ARBA" id="ARBA00023136"/>
    </source>
</evidence>
<feature type="transmembrane region" description="Helical" evidence="7">
    <location>
        <begin position="83"/>
        <end position="107"/>
    </location>
</feature>
<evidence type="ECO:0000256" key="2">
    <source>
        <dbReference type="ARBA" id="ARBA00006464"/>
    </source>
</evidence>
<keyword evidence="3 9" id="KW-0808">Transferase</keyword>
<evidence type="ECO:0000256" key="7">
    <source>
        <dbReference type="SAM" id="Phobius"/>
    </source>
</evidence>
<name>A0A1X1A2W4_PSEPU</name>
<dbReference type="InterPro" id="IPR017473">
    <property type="entry name" value="Undecaprenyl-P_gluc_Ptfrase"/>
</dbReference>
<feature type="transmembrane region" description="Helical" evidence="7">
    <location>
        <begin position="53"/>
        <end position="71"/>
    </location>
</feature>
<dbReference type="OrthoDB" id="9808602at2"/>
<keyword evidence="5 7" id="KW-1133">Transmembrane helix</keyword>
<dbReference type="RefSeq" id="WP_084854933.1">
    <property type="nucleotide sequence ID" value="NZ_NBWC01000007.1"/>
</dbReference>
<dbReference type="PANTHER" id="PTHR30576:SF21">
    <property type="entry name" value="UDP-GLUCOSE:UNDECAPRENYL-PHOSPHATE GLUCOSE-1-PHOSPHATE TRANSFERASE"/>
    <property type="match status" value="1"/>
</dbReference>
<accession>A0A1X1A2W4</accession>
<keyword evidence="4 7" id="KW-0812">Transmembrane</keyword>
<feature type="transmembrane region" description="Helical" evidence="7">
    <location>
        <begin position="275"/>
        <end position="296"/>
    </location>
</feature>
<evidence type="ECO:0000256" key="3">
    <source>
        <dbReference type="ARBA" id="ARBA00022679"/>
    </source>
</evidence>
<feature type="domain" description="Bacterial sugar transferase" evidence="8">
    <location>
        <begin position="270"/>
        <end position="453"/>
    </location>
</feature>
<evidence type="ECO:0000256" key="5">
    <source>
        <dbReference type="ARBA" id="ARBA00022989"/>
    </source>
</evidence>
<dbReference type="AlphaFoldDB" id="A0A1X1A2W4"/>
<dbReference type="GO" id="GO:0009242">
    <property type="term" value="P:colanic acid biosynthetic process"/>
    <property type="evidence" value="ECO:0007669"/>
    <property type="project" value="TreeGrafter"/>
</dbReference>
<evidence type="ECO:0000256" key="1">
    <source>
        <dbReference type="ARBA" id="ARBA00004141"/>
    </source>
</evidence>
<dbReference type="InterPro" id="IPR003362">
    <property type="entry name" value="Bact_transf"/>
</dbReference>
<evidence type="ECO:0000313" key="10">
    <source>
        <dbReference type="Proteomes" id="UP000193675"/>
    </source>
</evidence>
<dbReference type="InterPro" id="IPR017475">
    <property type="entry name" value="EPS_sugar_tfrase"/>
</dbReference>
<dbReference type="Proteomes" id="UP000193675">
    <property type="component" value="Unassembled WGS sequence"/>
</dbReference>
<dbReference type="GO" id="GO:0089702">
    <property type="term" value="F:undecaprenyl-phosphate glucose phosphotransferase activity"/>
    <property type="evidence" value="ECO:0007669"/>
    <property type="project" value="TreeGrafter"/>
</dbReference>
<dbReference type="GO" id="GO:0016020">
    <property type="term" value="C:membrane"/>
    <property type="evidence" value="ECO:0007669"/>
    <property type="project" value="UniProtKB-SubCell"/>
</dbReference>
<dbReference type="Pfam" id="PF13727">
    <property type="entry name" value="CoA_binding_3"/>
    <property type="match status" value="1"/>
</dbReference>
<dbReference type="NCBIfam" id="TIGR03025">
    <property type="entry name" value="EPS_sugtrans"/>
    <property type="match status" value="1"/>
</dbReference>
<comment type="similarity">
    <text evidence="2">Belongs to the bacterial sugar transferase family.</text>
</comment>
<dbReference type="NCBIfam" id="TIGR03023">
    <property type="entry name" value="WcaJ_sugtrans"/>
    <property type="match status" value="1"/>
</dbReference>
<comment type="subcellular location">
    <subcellularLocation>
        <location evidence="1">Membrane</location>
        <topology evidence="1">Multi-pass membrane protein</topology>
    </subcellularLocation>
</comment>
<proteinExistence type="inferred from homology"/>
<feature type="transmembrane region" description="Helical" evidence="7">
    <location>
        <begin position="113"/>
        <end position="137"/>
    </location>
</feature>
<dbReference type="PANTHER" id="PTHR30576">
    <property type="entry name" value="COLANIC BIOSYNTHESIS UDP-GLUCOSE LIPID CARRIER TRANSFERASE"/>
    <property type="match status" value="1"/>
</dbReference>
<evidence type="ECO:0000259" key="8">
    <source>
        <dbReference type="Pfam" id="PF02397"/>
    </source>
</evidence>
<keyword evidence="6 7" id="KW-0472">Membrane</keyword>
<comment type="caution">
    <text evidence="9">The sequence shown here is derived from an EMBL/GenBank/DDBJ whole genome shotgun (WGS) entry which is preliminary data.</text>
</comment>
<reference evidence="9 10" key="1">
    <citation type="submission" date="2017-04" db="EMBL/GenBank/DDBJ databases">
        <title>Presence of VIM-2 positive Pseudomonas species in chickens and their surrounding environment.</title>
        <authorList>
            <person name="Zhang R."/>
        </authorList>
    </citation>
    <scope>NUCLEOTIDE SEQUENCE [LARGE SCALE GENOMIC DNA]</scope>
    <source>
        <strain evidence="9 10">DZ-C18</strain>
    </source>
</reference>
<dbReference type="Pfam" id="PF02397">
    <property type="entry name" value="Bac_transf"/>
    <property type="match status" value="1"/>
</dbReference>
<sequence>MPTIRRFQPTFAERYPIPFFFALLDMLLVIAAGLVAHHYRFGDFDMSARYNNATFLASIIIVLCQAIGGVYGSQRGFSLWRQYSVLVLCWGIAAACLMSLAFVLKVSEHYSRIWFTLTLAIGALLCFVLRGSVFLVLRKIRSVGMNLKSVLLVGTGGVAASKLNNEEELKEEGFSIKGSLDYQDTSDWYESLINRVDELGVHEVWLFLPLAEGGAIRSILYALRHHTVAVRFIPEWGDIRLINHKVSHIAGLYSLDLSCSPMDGPARLLKRLEDMLLGTAICILILPVCLLIAGAVRCSSPGPVLFKQYRIGFNGERFKVYKFRSMVVHAEGGTITQASRNDARVTKVGAFLRRTSLDELPQFFNVLQGRMSIVGPRPHALAHNEYYKDLVESYMQRHKVKPGITGWAQVSGYRGETDTLDKMQSRVEHDLWYIDNWSLLLDLKIIFLTVFKGFVNKNAF</sequence>
<protein>
    <submittedName>
        <fullName evidence="9">Undecaprenyl-phosphate glucose phosphotransferase</fullName>
    </submittedName>
</protein>